<evidence type="ECO:0000256" key="1">
    <source>
        <dbReference type="SAM" id="Phobius"/>
    </source>
</evidence>
<evidence type="ECO:0000313" key="2">
    <source>
        <dbReference type="EMBL" id="GIH16820.1"/>
    </source>
</evidence>
<evidence type="ECO:0000313" key="3">
    <source>
        <dbReference type="Proteomes" id="UP000642748"/>
    </source>
</evidence>
<keyword evidence="1" id="KW-0472">Membrane</keyword>
<feature type="transmembrane region" description="Helical" evidence="1">
    <location>
        <begin position="33"/>
        <end position="56"/>
    </location>
</feature>
<dbReference type="EMBL" id="BONZ01000047">
    <property type="protein sequence ID" value="GIH16820.1"/>
    <property type="molecule type" value="Genomic_DNA"/>
</dbReference>
<dbReference type="AlphaFoldDB" id="A0A8J3QVY7"/>
<organism evidence="2 3">
    <name type="scientific">Rugosimonospora africana</name>
    <dbReference type="NCBI Taxonomy" id="556532"/>
    <lineage>
        <taxon>Bacteria</taxon>
        <taxon>Bacillati</taxon>
        <taxon>Actinomycetota</taxon>
        <taxon>Actinomycetes</taxon>
        <taxon>Micromonosporales</taxon>
        <taxon>Micromonosporaceae</taxon>
        <taxon>Rugosimonospora</taxon>
    </lineage>
</organism>
<protein>
    <submittedName>
        <fullName evidence="2">Uncharacterized protein</fullName>
    </submittedName>
</protein>
<accession>A0A8J3QVY7</accession>
<reference evidence="2" key="1">
    <citation type="submission" date="2021-01" db="EMBL/GenBank/DDBJ databases">
        <title>Whole genome shotgun sequence of Rugosimonospora africana NBRC 104875.</title>
        <authorList>
            <person name="Komaki H."/>
            <person name="Tamura T."/>
        </authorList>
    </citation>
    <scope>NUCLEOTIDE SEQUENCE</scope>
    <source>
        <strain evidence="2">NBRC 104875</strain>
    </source>
</reference>
<dbReference type="Proteomes" id="UP000642748">
    <property type="component" value="Unassembled WGS sequence"/>
</dbReference>
<comment type="caution">
    <text evidence="2">The sequence shown here is derived from an EMBL/GenBank/DDBJ whole genome shotgun (WGS) entry which is preliminary data.</text>
</comment>
<proteinExistence type="predicted"/>
<gene>
    <name evidence="2" type="ORF">Raf01_49920</name>
</gene>
<keyword evidence="1" id="KW-1133">Transmembrane helix</keyword>
<name>A0A8J3QVY7_9ACTN</name>
<sequence length="67" mass="6949">MLLSLLLPQAVIAIMTAVIPASAATLTNRSRAVRATALLPLPLAGAAAGHLLVSLLRHAKEMLKPET</sequence>
<keyword evidence="3" id="KW-1185">Reference proteome</keyword>
<keyword evidence="1" id="KW-0812">Transmembrane</keyword>